<evidence type="ECO:0000256" key="2">
    <source>
        <dbReference type="ARBA" id="ARBA00022475"/>
    </source>
</evidence>
<dbReference type="STRING" id="1965070.A0A3S4RGN9"/>
<dbReference type="GO" id="GO:0005886">
    <property type="term" value="C:plasma membrane"/>
    <property type="evidence" value="ECO:0007669"/>
    <property type="project" value="UniProtKB-SubCell"/>
</dbReference>
<dbReference type="SMART" id="SM00369">
    <property type="entry name" value="LRR_TYP"/>
    <property type="match status" value="11"/>
</dbReference>
<evidence type="ECO:0000313" key="12">
    <source>
        <dbReference type="EMBL" id="RWS15964.1"/>
    </source>
</evidence>
<evidence type="ECO:0000313" key="13">
    <source>
        <dbReference type="Proteomes" id="UP000285301"/>
    </source>
</evidence>
<keyword evidence="13" id="KW-1185">Reference proteome</keyword>
<dbReference type="InterPro" id="IPR050541">
    <property type="entry name" value="LRR_TM_domain-containing"/>
</dbReference>
<evidence type="ECO:0000256" key="5">
    <source>
        <dbReference type="ARBA" id="ARBA00022729"/>
    </source>
</evidence>
<keyword evidence="5 11" id="KW-0732">Signal</keyword>
<evidence type="ECO:0000256" key="6">
    <source>
        <dbReference type="ARBA" id="ARBA00022737"/>
    </source>
</evidence>
<evidence type="ECO:0000256" key="4">
    <source>
        <dbReference type="ARBA" id="ARBA00022692"/>
    </source>
</evidence>
<feature type="signal peptide" evidence="11">
    <location>
        <begin position="1"/>
        <end position="25"/>
    </location>
</feature>
<dbReference type="Gene3D" id="3.80.10.10">
    <property type="entry name" value="Ribonuclease Inhibitor"/>
    <property type="match status" value="4"/>
</dbReference>
<evidence type="ECO:0000256" key="11">
    <source>
        <dbReference type="SAM" id="SignalP"/>
    </source>
</evidence>
<dbReference type="FunFam" id="3.80.10.10:FF:001438">
    <property type="entry name" value="Uncharacterized protein"/>
    <property type="match status" value="1"/>
</dbReference>
<keyword evidence="7 10" id="KW-1133">Transmembrane helix</keyword>
<evidence type="ECO:0000256" key="1">
    <source>
        <dbReference type="ARBA" id="ARBA00004236"/>
    </source>
</evidence>
<name>A0A3S4RGN9_9ACAR</name>
<dbReference type="PROSITE" id="PS51450">
    <property type="entry name" value="LRR"/>
    <property type="match status" value="3"/>
</dbReference>
<organism evidence="12 13">
    <name type="scientific">Dinothrombium tinctorium</name>
    <dbReference type="NCBI Taxonomy" id="1965070"/>
    <lineage>
        <taxon>Eukaryota</taxon>
        <taxon>Metazoa</taxon>
        <taxon>Ecdysozoa</taxon>
        <taxon>Arthropoda</taxon>
        <taxon>Chelicerata</taxon>
        <taxon>Arachnida</taxon>
        <taxon>Acari</taxon>
        <taxon>Acariformes</taxon>
        <taxon>Trombidiformes</taxon>
        <taxon>Prostigmata</taxon>
        <taxon>Anystina</taxon>
        <taxon>Parasitengona</taxon>
        <taxon>Trombidioidea</taxon>
        <taxon>Trombidiidae</taxon>
        <taxon>Dinothrombium</taxon>
    </lineage>
</organism>
<evidence type="ECO:0000256" key="8">
    <source>
        <dbReference type="ARBA" id="ARBA00023136"/>
    </source>
</evidence>
<evidence type="ECO:0000256" key="3">
    <source>
        <dbReference type="ARBA" id="ARBA00022614"/>
    </source>
</evidence>
<reference evidence="12 13" key="1">
    <citation type="journal article" date="2018" name="Gigascience">
        <title>Genomes of trombidid mites reveal novel predicted allergens and laterally-transferred genes associated with secondary metabolism.</title>
        <authorList>
            <person name="Dong X."/>
            <person name="Chaisiri K."/>
            <person name="Xia D."/>
            <person name="Armstrong S.D."/>
            <person name="Fang Y."/>
            <person name="Donnelly M.J."/>
            <person name="Kadowaki T."/>
            <person name="McGarry J.W."/>
            <person name="Darby A.C."/>
            <person name="Makepeace B.L."/>
        </authorList>
    </citation>
    <scope>NUCLEOTIDE SEQUENCE [LARGE SCALE GENOMIC DNA]</scope>
    <source>
        <strain evidence="12">UoL-WK</strain>
    </source>
</reference>
<dbReference type="Pfam" id="PF13855">
    <property type="entry name" value="LRR_8"/>
    <property type="match status" value="3"/>
</dbReference>
<accession>A0A3S4RGN9</accession>
<dbReference type="InterPro" id="IPR032675">
    <property type="entry name" value="LRR_dom_sf"/>
</dbReference>
<evidence type="ECO:0000256" key="9">
    <source>
        <dbReference type="ARBA" id="ARBA00023180"/>
    </source>
</evidence>
<keyword evidence="3" id="KW-0433">Leucine-rich repeat</keyword>
<keyword evidence="6" id="KW-0677">Repeat</keyword>
<dbReference type="InterPro" id="IPR001611">
    <property type="entry name" value="Leu-rich_rpt"/>
</dbReference>
<gene>
    <name evidence="12" type="ORF">B4U79_14723</name>
</gene>
<keyword evidence="8 10" id="KW-0472">Membrane</keyword>
<dbReference type="Proteomes" id="UP000285301">
    <property type="component" value="Unassembled WGS sequence"/>
</dbReference>
<dbReference type="FunFam" id="3.80.10.10:FF:000770">
    <property type="entry name" value="Uncharacterized protein"/>
    <property type="match status" value="1"/>
</dbReference>
<dbReference type="InterPro" id="IPR003591">
    <property type="entry name" value="Leu-rich_rpt_typical-subtyp"/>
</dbReference>
<dbReference type="AlphaFoldDB" id="A0A3S4RGN9"/>
<evidence type="ECO:0000256" key="7">
    <source>
        <dbReference type="ARBA" id="ARBA00022989"/>
    </source>
</evidence>
<dbReference type="OrthoDB" id="28057at2759"/>
<dbReference type="SUPFAM" id="SSF52058">
    <property type="entry name" value="L domain-like"/>
    <property type="match status" value="2"/>
</dbReference>
<dbReference type="EMBL" id="NCKU01000330">
    <property type="protein sequence ID" value="RWS15964.1"/>
    <property type="molecule type" value="Genomic_DNA"/>
</dbReference>
<dbReference type="PANTHER" id="PTHR24369">
    <property type="entry name" value="ANTIGEN BSP, PUTATIVE-RELATED"/>
    <property type="match status" value="1"/>
</dbReference>
<feature type="chain" id="PRO_5018621239" evidence="11">
    <location>
        <begin position="26"/>
        <end position="851"/>
    </location>
</feature>
<keyword evidence="4 10" id="KW-0812">Transmembrane</keyword>
<comment type="caution">
    <text evidence="12">The sequence shown here is derived from an EMBL/GenBank/DDBJ whole genome shotgun (WGS) entry which is preliminary data.</text>
</comment>
<sequence length="851" mass="95624">MFARFVAVAAVLINSILLLLTSSKASTSNDRRSDEPTEFVSCPSSCFCDENCIYVSCVGDSSWELSFPPIPRTVARLEIRNYNIGTLSLQHLQGMSALQELKLQQTRIDSIANGAFIHLNKLERLDLNDNQIENLTTHAFDGLQDSLRYIDLSSNKLRYIDEAFKKLLFVEQLNLRKNRLVNLTINTFLGLSKLQYLNLDANEIQYIEPGSLILLPNLAHLLLSNNPLSSLSRLDSVTQRLQYVDISNIGLTFIPQGIEPFVRDLRLARNKIKRITSGELDNYSHLSLLVLDDNQIEEIEQDAVGRLEYLIRLWLNGNKLKTFSINLPLSLRELYLEDNLLEVIEASSFKGLVNLERLFLKRNRIHTLEQGAFSDLYSLKQLDLQSNFLENFTSAVFANLTNLESLDLSRNKFKYLSGESFVGMTSLKVLILSHIQSSEITVDEHLFEPINSLRTLELYDSPEFVVRLLSSKRMLQSVRTLHELNIMHNKLKNLSTDFASYFSSLQTIKLSGNSWHCDRNIRPLVEWMQENARNVNFYMSLDVKCSSPTSLQSKPIKSLTVNDLPESETRGSKSLVAPIAANSSTNQIATDSLLFNERTRESRKTVTAAADAAGKRKNITFSSEETRQEHFANVSIRHSSHFANKTKILNANESELAKNFSSVRASTMSIFGTLSANSSFESANGSFSQSIAKIANKSTSDESKSRRVLTTFDAIFATKRERKHISNTSKRSFTSSLDIITDAFTHKVSSSSSNLGSPAVAALFVGCLLVILVVVSLLLLVSKYKAIFGVNKSITRSLSRSLCRRNSVSYCSQSDEVSIATISKTIADESSDFDFVFKNKLYFAVNEETNN</sequence>
<protein>
    <submittedName>
        <fullName evidence="12">Insulin-like growth factor-binding protein complex acid labile subunit</fullName>
    </submittedName>
</protein>
<evidence type="ECO:0000256" key="10">
    <source>
        <dbReference type="SAM" id="Phobius"/>
    </source>
</evidence>
<comment type="subcellular location">
    <subcellularLocation>
        <location evidence="1">Cell membrane</location>
    </subcellularLocation>
</comment>
<feature type="transmembrane region" description="Helical" evidence="10">
    <location>
        <begin position="759"/>
        <end position="781"/>
    </location>
</feature>
<proteinExistence type="predicted"/>
<dbReference type="SMART" id="SM00365">
    <property type="entry name" value="LRR_SD22"/>
    <property type="match status" value="8"/>
</dbReference>
<keyword evidence="2" id="KW-1003">Cell membrane</keyword>
<dbReference type="PANTHER" id="PTHR24369:SF210">
    <property type="entry name" value="CHAOPTIN-RELATED"/>
    <property type="match status" value="1"/>
</dbReference>
<keyword evidence="9" id="KW-0325">Glycoprotein</keyword>